<accession>A0AAV7J1G8</accession>
<protein>
    <submittedName>
        <fullName evidence="2">Uncharacterized protein</fullName>
    </submittedName>
</protein>
<dbReference type="EMBL" id="JAHXZJ010000002">
    <property type="protein sequence ID" value="KAH0564509.1"/>
    <property type="molecule type" value="Genomic_DNA"/>
</dbReference>
<evidence type="ECO:0000313" key="3">
    <source>
        <dbReference type="Proteomes" id="UP000826195"/>
    </source>
</evidence>
<dbReference type="Proteomes" id="UP000826195">
    <property type="component" value="Unassembled WGS sequence"/>
</dbReference>
<reference evidence="2 3" key="1">
    <citation type="journal article" date="2021" name="J. Hered.">
        <title>A chromosome-level genome assembly of the parasitoid wasp, Cotesia glomerata (Hymenoptera: Braconidae).</title>
        <authorList>
            <person name="Pinto B.J."/>
            <person name="Weis J.J."/>
            <person name="Gamble T."/>
            <person name="Ode P.J."/>
            <person name="Paul R."/>
            <person name="Zaspel J.M."/>
        </authorList>
    </citation>
    <scope>NUCLEOTIDE SEQUENCE [LARGE SCALE GENOMIC DNA]</scope>
    <source>
        <strain evidence="2">CgM1</strain>
    </source>
</reference>
<feature type="compositionally biased region" description="Basic and acidic residues" evidence="1">
    <location>
        <begin position="80"/>
        <end position="94"/>
    </location>
</feature>
<name>A0AAV7J1G8_COTGL</name>
<proteinExistence type="predicted"/>
<comment type="caution">
    <text evidence="2">The sequence shown here is derived from an EMBL/GenBank/DDBJ whole genome shotgun (WGS) entry which is preliminary data.</text>
</comment>
<gene>
    <name evidence="2" type="ORF">KQX54_012496</name>
</gene>
<keyword evidence="3" id="KW-1185">Reference proteome</keyword>
<sequence>MARTHRSLSEKQLKISAELFREFLRNNNEKPDPRVEFLINKSEKELESFNNLSESTTEFPVPKYEPNDIPINYSCDGSSESEKAGKDRNGERCGGKDKISLCAGHEKDLSSHLRTQDSKDNGSRPKTLVSSHISRATVIFYLGISSSTCQDSALDISLFCSSFLASIKILRLLTQPVISVN</sequence>
<evidence type="ECO:0000256" key="1">
    <source>
        <dbReference type="SAM" id="MobiDB-lite"/>
    </source>
</evidence>
<feature type="region of interest" description="Disordered" evidence="1">
    <location>
        <begin position="70"/>
        <end position="94"/>
    </location>
</feature>
<dbReference type="AlphaFoldDB" id="A0AAV7J1G8"/>
<evidence type="ECO:0000313" key="2">
    <source>
        <dbReference type="EMBL" id="KAH0564509.1"/>
    </source>
</evidence>
<organism evidence="2 3">
    <name type="scientific">Cotesia glomerata</name>
    <name type="common">Lepidopteran parasitic wasp</name>
    <name type="synonym">Apanteles glomeratus</name>
    <dbReference type="NCBI Taxonomy" id="32391"/>
    <lineage>
        <taxon>Eukaryota</taxon>
        <taxon>Metazoa</taxon>
        <taxon>Ecdysozoa</taxon>
        <taxon>Arthropoda</taxon>
        <taxon>Hexapoda</taxon>
        <taxon>Insecta</taxon>
        <taxon>Pterygota</taxon>
        <taxon>Neoptera</taxon>
        <taxon>Endopterygota</taxon>
        <taxon>Hymenoptera</taxon>
        <taxon>Apocrita</taxon>
        <taxon>Ichneumonoidea</taxon>
        <taxon>Braconidae</taxon>
        <taxon>Microgastrinae</taxon>
        <taxon>Cotesia</taxon>
    </lineage>
</organism>